<evidence type="ECO:0000256" key="1">
    <source>
        <dbReference type="SAM" id="MobiDB-lite"/>
    </source>
</evidence>
<dbReference type="OrthoDB" id="5737562at2"/>
<keyword evidence="2" id="KW-0732">Signal</keyword>
<evidence type="ECO:0000313" key="4">
    <source>
        <dbReference type="Proteomes" id="UP000188219"/>
    </source>
</evidence>
<evidence type="ECO:0008006" key="5">
    <source>
        <dbReference type="Google" id="ProtNLM"/>
    </source>
</evidence>
<dbReference type="AlphaFoldDB" id="A0A1Q2M823"/>
<organism evidence="3 4">
    <name type="scientific">Microbulbifer agarilyticus</name>
    <dbReference type="NCBI Taxonomy" id="260552"/>
    <lineage>
        <taxon>Bacteria</taxon>
        <taxon>Pseudomonadati</taxon>
        <taxon>Pseudomonadota</taxon>
        <taxon>Gammaproteobacteria</taxon>
        <taxon>Cellvibrionales</taxon>
        <taxon>Microbulbiferaceae</taxon>
        <taxon>Microbulbifer</taxon>
    </lineage>
</organism>
<feature type="region of interest" description="Disordered" evidence="1">
    <location>
        <begin position="63"/>
        <end position="83"/>
    </location>
</feature>
<feature type="compositionally biased region" description="Basic and acidic residues" evidence="1">
    <location>
        <begin position="73"/>
        <end position="83"/>
    </location>
</feature>
<dbReference type="RefSeq" id="WP_077407085.1">
    <property type="nucleotide sequence ID" value="NZ_CP019650.1"/>
</dbReference>
<gene>
    <name evidence="3" type="ORF">Mag101_15575</name>
</gene>
<feature type="chain" id="PRO_5012365673" description="CopL family metal-binding regulatory protein" evidence="2">
    <location>
        <begin position="23"/>
        <end position="142"/>
    </location>
</feature>
<dbReference type="KEGG" id="maga:Mag101_15575"/>
<sequence>MLNVLKILLLLALLAITGEAAAMHCGGSENAQHGEAGHHQATTVAEPAPTHAIADTAEQEASCSDGQCGTQHTEPHTDTHTKPSSHTDCDGSCACCPGHCANCIPASVQVAEFHSFARSVTAYRPLDSTPAPESAIRPPITA</sequence>
<feature type="signal peptide" evidence="2">
    <location>
        <begin position="1"/>
        <end position="22"/>
    </location>
</feature>
<name>A0A1Q2M823_9GAMM</name>
<reference evidence="3" key="1">
    <citation type="submission" date="2017-02" db="EMBL/GenBank/DDBJ databases">
        <title>Genome of Microbulbifer agarilyticus GP101.</title>
        <authorList>
            <person name="Jung J."/>
            <person name="Bae S.S."/>
            <person name="Baek K."/>
        </authorList>
    </citation>
    <scope>NUCLEOTIDE SEQUENCE [LARGE SCALE GENOMIC DNA]</scope>
    <source>
        <strain evidence="3">GP101</strain>
    </source>
</reference>
<accession>A0A1Q2M823</accession>
<evidence type="ECO:0000256" key="2">
    <source>
        <dbReference type="SAM" id="SignalP"/>
    </source>
</evidence>
<dbReference type="Proteomes" id="UP000188219">
    <property type="component" value="Chromosome"/>
</dbReference>
<dbReference type="EMBL" id="CP019650">
    <property type="protein sequence ID" value="AQQ68895.1"/>
    <property type="molecule type" value="Genomic_DNA"/>
</dbReference>
<keyword evidence="4" id="KW-1185">Reference proteome</keyword>
<evidence type="ECO:0000313" key="3">
    <source>
        <dbReference type="EMBL" id="AQQ68895.1"/>
    </source>
</evidence>
<protein>
    <recommendedName>
        <fullName evidence="5">CopL family metal-binding regulatory protein</fullName>
    </recommendedName>
</protein>
<proteinExistence type="predicted"/>
<dbReference type="STRING" id="260552.Mag101_15575"/>
<feature type="compositionally biased region" description="Polar residues" evidence="1">
    <location>
        <begin position="63"/>
        <end position="72"/>
    </location>
</feature>